<evidence type="ECO:0000313" key="2">
    <source>
        <dbReference type="Proteomes" id="UP000830115"/>
    </source>
</evidence>
<evidence type="ECO:0000313" key="1">
    <source>
        <dbReference type="EMBL" id="UQA91115.1"/>
    </source>
</evidence>
<dbReference type="Proteomes" id="UP000830115">
    <property type="component" value="Chromosome"/>
</dbReference>
<sequence>MPATIHHDQLRGEFVFPDGQRLTCPLYGTEDDPLAAELAQGLPGLVHPLGQVAAPRTAKRYVRDVRKLVTGLPRSG</sequence>
<protein>
    <submittedName>
        <fullName evidence="1">Uncharacterized protein</fullName>
    </submittedName>
</protein>
<name>A0ABY4M034_9ACTN</name>
<proteinExistence type="predicted"/>
<dbReference type="RefSeq" id="WP_248861907.1">
    <property type="nucleotide sequence ID" value="NZ_CP086322.1"/>
</dbReference>
<organism evidence="1 2">
    <name type="scientific">Streptomyces halobius</name>
    <dbReference type="NCBI Taxonomy" id="2879846"/>
    <lineage>
        <taxon>Bacteria</taxon>
        <taxon>Bacillati</taxon>
        <taxon>Actinomycetota</taxon>
        <taxon>Actinomycetes</taxon>
        <taxon>Kitasatosporales</taxon>
        <taxon>Streptomycetaceae</taxon>
        <taxon>Streptomyces</taxon>
    </lineage>
</organism>
<reference evidence="1" key="1">
    <citation type="submission" date="2021-10" db="EMBL/GenBank/DDBJ databases">
        <title>Streptomyces nigrumlapis sp.nov.,an antimicrobial producing actinobacterium isolated from Black Gobi rocks.</title>
        <authorList>
            <person name="Wen Y."/>
            <person name="Zhang W."/>
            <person name="Liu X.G."/>
        </authorList>
    </citation>
    <scope>NUCLEOTIDE SEQUENCE</scope>
    <source>
        <strain evidence="1">ST13-2-2</strain>
    </source>
</reference>
<dbReference type="EMBL" id="CP086322">
    <property type="protein sequence ID" value="UQA91115.1"/>
    <property type="molecule type" value="Genomic_DNA"/>
</dbReference>
<gene>
    <name evidence="1" type="ORF">K9S39_03745</name>
</gene>
<accession>A0ABY4M034</accession>
<keyword evidence="2" id="KW-1185">Reference proteome</keyword>